<organism evidence="2 3">
    <name type="scientific">Streptococcus danieliae</name>
    <dbReference type="NCBI Taxonomy" id="747656"/>
    <lineage>
        <taxon>Bacteria</taxon>
        <taxon>Bacillati</taxon>
        <taxon>Bacillota</taxon>
        <taxon>Bacilli</taxon>
        <taxon>Lactobacillales</taxon>
        <taxon>Streptococcaceae</taxon>
        <taxon>Streptococcus</taxon>
    </lineage>
</organism>
<accession>A0A7Z0LEN6</accession>
<dbReference type="Proteomes" id="UP000563349">
    <property type="component" value="Unassembled WGS sequence"/>
</dbReference>
<dbReference type="EMBL" id="JACBYG010000435">
    <property type="protein sequence ID" value="NYS49980.1"/>
    <property type="molecule type" value="Genomic_DNA"/>
</dbReference>
<comment type="caution">
    <text evidence="2">The sequence shown here is derived from an EMBL/GenBank/DDBJ whole genome shotgun (WGS) entry which is preliminary data.</text>
</comment>
<dbReference type="InterPro" id="IPR025668">
    <property type="entry name" value="Tnp_DDE_dom"/>
</dbReference>
<dbReference type="Pfam" id="PF13701">
    <property type="entry name" value="DDE_Tnp_1_4"/>
    <property type="match status" value="1"/>
</dbReference>
<proteinExistence type="predicted"/>
<keyword evidence="3" id="KW-1185">Reference proteome</keyword>
<dbReference type="AlphaFoldDB" id="A0A7Z0LEN6"/>
<feature type="non-terminal residue" evidence="2">
    <location>
        <position position="82"/>
    </location>
</feature>
<sequence length="82" mass="9509">EFFRPILEGFNRLLFRMDSGFASPQIYNSIEESGESYLIKLKRNPVLSRLGDLSLPNHEDENLTILPHSSYSETVYQAKSWD</sequence>
<evidence type="ECO:0000313" key="2">
    <source>
        <dbReference type="EMBL" id="NYS49980.1"/>
    </source>
</evidence>
<evidence type="ECO:0000313" key="3">
    <source>
        <dbReference type="Proteomes" id="UP000563349"/>
    </source>
</evidence>
<name>A0A7Z0LEN6_9STRE</name>
<gene>
    <name evidence="2" type="ORF">HZY93_08835</name>
</gene>
<dbReference type="RefSeq" id="WP_179924434.1">
    <property type="nucleotide sequence ID" value="NZ_JACBYG010000435.1"/>
</dbReference>
<feature type="domain" description="Transposase DDE" evidence="1">
    <location>
        <begin position="12"/>
        <end position="82"/>
    </location>
</feature>
<feature type="non-terminal residue" evidence="2">
    <location>
        <position position="1"/>
    </location>
</feature>
<evidence type="ECO:0000259" key="1">
    <source>
        <dbReference type="Pfam" id="PF13701"/>
    </source>
</evidence>
<protein>
    <submittedName>
        <fullName evidence="2">Transposase</fullName>
    </submittedName>
</protein>
<reference evidence="2 3" key="1">
    <citation type="submission" date="2020-07" db="EMBL/GenBank/DDBJ databases">
        <title>MOT database genomes.</title>
        <authorList>
            <person name="Joseph S."/>
            <person name="Aduse-Opoku J."/>
            <person name="Hashim A."/>
            <person name="Wade W."/>
            <person name="Curtis M."/>
        </authorList>
    </citation>
    <scope>NUCLEOTIDE SEQUENCE [LARGE SCALE GENOMIC DNA]</scope>
    <source>
        <strain evidence="2 3">CCW311</strain>
    </source>
</reference>